<protein>
    <recommendedName>
        <fullName evidence="3">Addiction module component</fullName>
    </recommendedName>
</protein>
<dbReference type="RefSeq" id="WP_268711711.1">
    <property type="nucleotide sequence ID" value="NZ_JAKUVW010000005.1"/>
</dbReference>
<organism evidence="1 2">
    <name type="scientific">Streptococcus oralis</name>
    <dbReference type="NCBI Taxonomy" id="1303"/>
    <lineage>
        <taxon>Bacteria</taxon>
        <taxon>Bacillati</taxon>
        <taxon>Bacillota</taxon>
        <taxon>Bacilli</taxon>
        <taxon>Lactobacillales</taxon>
        <taxon>Streptococcaceae</taxon>
        <taxon>Streptococcus</taxon>
    </lineage>
</organism>
<dbReference type="EMBL" id="JAKUVW010000005">
    <property type="protein sequence ID" value="MCY7060924.1"/>
    <property type="molecule type" value="Genomic_DNA"/>
</dbReference>
<accession>A0AAW5WJ90</accession>
<comment type="caution">
    <text evidence="1">The sequence shown here is derived from an EMBL/GenBank/DDBJ whole genome shotgun (WGS) entry which is preliminary data.</text>
</comment>
<name>A0AAW5WJ90_STROR</name>
<dbReference type="Proteomes" id="UP001207177">
    <property type="component" value="Unassembled WGS sequence"/>
</dbReference>
<reference evidence="1" key="1">
    <citation type="journal article" date="2022" name="Med Res Arch">
        <title>Genomic identification of streptococcal strains and relation to clinical characteristics. A substudy to The Partial Oral Treatment of Endocarditis (POET) Trial.</title>
        <authorList>
            <person name="Christensen J."/>
            <person name="Jensen C."/>
            <person name="Dargis R."/>
            <person name="Nielsen X."/>
            <person name="Pries- Heje M."/>
            <person name="Wiingaard C."/>
            <person name="Ihlemann N."/>
            <person name="Gill S."/>
            <person name="Bruun N."/>
            <person name="Elming H."/>
            <person name="Povlsen J."/>
            <person name="Madsen T."/>
            <person name="Jensen K."/>
            <person name="Fuursted K."/>
            <person name="Ostergaard L."/>
            <person name="Christiansen U."/>
            <person name="Rosenvinge F."/>
            <person name="Helweg-Larsen J."/>
            <person name="Fosbol E."/>
            <person name="Kober L."/>
            <person name="Torp-Pedersen C."/>
            <person name="Tonder N."/>
            <person name="Moser C."/>
            <person name="Iversen K."/>
            <person name="Bundgaard H."/>
        </authorList>
    </citation>
    <scope>NUCLEOTIDE SEQUENCE</scope>
    <source>
        <strain evidence="1">K16259064</strain>
    </source>
</reference>
<evidence type="ECO:0000313" key="2">
    <source>
        <dbReference type="Proteomes" id="UP001207177"/>
    </source>
</evidence>
<evidence type="ECO:0000313" key="1">
    <source>
        <dbReference type="EMBL" id="MCY7060924.1"/>
    </source>
</evidence>
<evidence type="ECO:0008006" key="3">
    <source>
        <dbReference type="Google" id="ProtNLM"/>
    </source>
</evidence>
<reference evidence="1" key="2">
    <citation type="submission" date="2022-02" db="EMBL/GenBank/DDBJ databases">
        <authorList>
            <person name="Christensen J.J.E."/>
            <person name="Jensen C.S."/>
            <person name="Nielsen X.C."/>
            <person name="Dargis R."/>
        </authorList>
    </citation>
    <scope>NUCLEOTIDE SEQUENCE</scope>
    <source>
        <strain evidence="1">K16259064</strain>
    </source>
</reference>
<sequence length="61" mass="7338">MNLEGLIDMIEKYDSDWPEAEDDNLDELLKKASERNKNKTVEDLDHEWEEFARTLKLERID</sequence>
<dbReference type="AlphaFoldDB" id="A0AAW5WJ90"/>
<gene>
    <name evidence="1" type="ORF">MK395_08955</name>
</gene>
<proteinExistence type="predicted"/>